<accession>F0W0T5</accession>
<evidence type="ECO:0000256" key="3">
    <source>
        <dbReference type="ARBA" id="ARBA00023172"/>
    </source>
</evidence>
<organism evidence="6">
    <name type="scientific">Albugo laibachii Nc14</name>
    <dbReference type="NCBI Taxonomy" id="890382"/>
    <lineage>
        <taxon>Eukaryota</taxon>
        <taxon>Sar</taxon>
        <taxon>Stramenopiles</taxon>
        <taxon>Oomycota</taxon>
        <taxon>Peronosporomycetes</taxon>
        <taxon>Albuginales</taxon>
        <taxon>Albuginaceae</taxon>
        <taxon>Albugo</taxon>
    </lineage>
</organism>
<feature type="compositionally biased region" description="Polar residues" evidence="5">
    <location>
        <begin position="261"/>
        <end position="278"/>
    </location>
</feature>
<protein>
    <submittedName>
        <fullName evidence="6">Rad52/22 domaincontaining protein putative</fullName>
    </submittedName>
</protein>
<keyword evidence="4" id="KW-0234">DNA repair</keyword>
<dbReference type="InterPro" id="IPR007232">
    <property type="entry name" value="Rad52_Rad59_Rad22"/>
</dbReference>
<gene>
    <name evidence="6" type="primary">AlNc14C5G720</name>
    <name evidence="6" type="ORF">ALNC14_008020</name>
</gene>
<dbReference type="Pfam" id="PF04098">
    <property type="entry name" value="Rad52_Rad22"/>
    <property type="match status" value="1"/>
</dbReference>
<reference evidence="6" key="2">
    <citation type="submission" date="2011-02" db="EMBL/GenBank/DDBJ databases">
        <authorList>
            <person name="MacLean D."/>
        </authorList>
    </citation>
    <scope>NUCLEOTIDE SEQUENCE</scope>
</reference>
<keyword evidence="3" id="KW-0233">DNA recombination</keyword>
<dbReference type="GO" id="GO:0045002">
    <property type="term" value="P:double-strand break repair via single-strand annealing"/>
    <property type="evidence" value="ECO:0007669"/>
    <property type="project" value="TreeGrafter"/>
</dbReference>
<dbReference type="GO" id="GO:0005634">
    <property type="term" value="C:nucleus"/>
    <property type="evidence" value="ECO:0007669"/>
    <property type="project" value="TreeGrafter"/>
</dbReference>
<dbReference type="FunFam" id="3.30.390.80:FF:000001">
    <property type="entry name" value="DNA repair protein RAD52 homolog"/>
    <property type="match status" value="1"/>
</dbReference>
<comment type="similarity">
    <text evidence="1">Belongs to the RAD52 family.</text>
</comment>
<evidence type="ECO:0000256" key="4">
    <source>
        <dbReference type="ARBA" id="ARBA00023204"/>
    </source>
</evidence>
<dbReference type="EMBL" id="FR824050">
    <property type="protein sequence ID" value="CCA14659.1"/>
    <property type="molecule type" value="Genomic_DNA"/>
</dbReference>
<dbReference type="HOGENOM" id="CLU_640114_0_0_1"/>
<dbReference type="InterPro" id="IPR042525">
    <property type="entry name" value="Rad52_Rad59_Rad22_sf"/>
</dbReference>
<reference evidence="6" key="1">
    <citation type="journal article" date="2011" name="PLoS Biol.">
        <title>Gene gain and loss during evolution of obligate parasitism in the white rust pathogen of Arabidopsis thaliana.</title>
        <authorList>
            <person name="Kemen E."/>
            <person name="Gardiner A."/>
            <person name="Schultz-Larsen T."/>
            <person name="Kemen A.C."/>
            <person name="Balmuth A.L."/>
            <person name="Robert-Seilaniantz A."/>
            <person name="Bailey K."/>
            <person name="Holub E."/>
            <person name="Studholme D.J."/>
            <person name="Maclean D."/>
            <person name="Jones J.D."/>
        </authorList>
    </citation>
    <scope>NUCLEOTIDE SEQUENCE</scope>
</reference>
<dbReference type="Gene3D" id="3.30.390.80">
    <property type="entry name" value="DNA repair protein Rad52/59/22"/>
    <property type="match status" value="1"/>
</dbReference>
<dbReference type="SUPFAM" id="SSF54768">
    <property type="entry name" value="dsRNA-binding domain-like"/>
    <property type="match status" value="1"/>
</dbReference>
<feature type="compositionally biased region" description="Polar residues" evidence="5">
    <location>
        <begin position="226"/>
        <end position="238"/>
    </location>
</feature>
<evidence type="ECO:0000313" key="6">
    <source>
        <dbReference type="EMBL" id="CCA14659.1"/>
    </source>
</evidence>
<dbReference type="PANTHER" id="PTHR12132">
    <property type="entry name" value="DNA REPAIR AND RECOMBINATION PROTEIN RAD52, RAD59"/>
    <property type="match status" value="1"/>
</dbReference>
<feature type="region of interest" description="Disordered" evidence="5">
    <location>
        <begin position="1"/>
        <end position="22"/>
    </location>
</feature>
<dbReference type="AlphaFoldDB" id="F0W0T5"/>
<sequence length="351" mass="38770">MKRKLSDINPQDATAQSGPRITQEHTTMANINAIADSIDLQSSFLAQVSKHVADSLLSSFIRPSLFGTTSFDEKDQSKTEQMLHQKLGKENLSRRPGPRGTRLTYIESCKAIELANHTFGFNGWSCHLVECKEEYREKKQEKWSIAFSSLVRIELKDGTSHEDVGFGQADGQRDLGAALEQAKKASISDARKRALRLFGEYLGNSCYDKEHVRDALSEKPTRANLPASNTSSYPSPNNGVIGDGQPYSAASNAPNVPIRSPSGSSPTTHQVSRPLNQHEQQKRTAVPPLYPKSGAGIHLDENATAQRAKHWQKPSQNVIKTEPTVYDMNDISLSQFDYNPADQGNSHIHST</sequence>
<feature type="region of interest" description="Disordered" evidence="5">
    <location>
        <begin position="217"/>
        <end position="296"/>
    </location>
</feature>
<evidence type="ECO:0000256" key="2">
    <source>
        <dbReference type="ARBA" id="ARBA00022763"/>
    </source>
</evidence>
<evidence type="ECO:0000256" key="5">
    <source>
        <dbReference type="SAM" id="MobiDB-lite"/>
    </source>
</evidence>
<evidence type="ECO:0000256" key="1">
    <source>
        <dbReference type="ARBA" id="ARBA00006638"/>
    </source>
</evidence>
<proteinExistence type="inferred from homology"/>
<dbReference type="GO" id="GO:0006312">
    <property type="term" value="P:mitotic recombination"/>
    <property type="evidence" value="ECO:0007669"/>
    <property type="project" value="TreeGrafter"/>
</dbReference>
<dbReference type="GO" id="GO:0000724">
    <property type="term" value="P:double-strand break repair via homologous recombination"/>
    <property type="evidence" value="ECO:0007669"/>
    <property type="project" value="TreeGrafter"/>
</dbReference>
<name>F0W0T5_9STRA</name>
<dbReference type="InterPro" id="IPR041247">
    <property type="entry name" value="Rad52_fam"/>
</dbReference>
<feature type="compositionally biased region" description="Polar residues" evidence="5">
    <location>
        <begin position="8"/>
        <end position="22"/>
    </location>
</feature>
<dbReference type="PANTHER" id="PTHR12132:SF1">
    <property type="entry name" value="DNA REPAIR PROTEIN RAD52 HOMOLOG"/>
    <property type="match status" value="1"/>
</dbReference>
<keyword evidence="2" id="KW-0227">DNA damage</keyword>